<evidence type="ECO:0008006" key="4">
    <source>
        <dbReference type="Google" id="ProtNLM"/>
    </source>
</evidence>
<dbReference type="Proteomes" id="UP000521943">
    <property type="component" value="Unassembled WGS sequence"/>
</dbReference>
<evidence type="ECO:0000313" key="2">
    <source>
        <dbReference type="EMBL" id="KAF6741984.1"/>
    </source>
</evidence>
<dbReference type="EMBL" id="JACGCI010000209">
    <property type="protein sequence ID" value="KAF6741984.1"/>
    <property type="molecule type" value="Genomic_DNA"/>
</dbReference>
<gene>
    <name evidence="2" type="ORF">DFP72DRAFT_784559</name>
</gene>
<name>A0A8H6H7R7_9AGAR</name>
<dbReference type="PANTHER" id="PTHR47642">
    <property type="entry name" value="ATP-DEPENDENT DNA HELICASE"/>
    <property type="match status" value="1"/>
</dbReference>
<feature type="non-terminal residue" evidence="2">
    <location>
        <position position="1"/>
    </location>
</feature>
<dbReference type="PANTHER" id="PTHR47642:SF5">
    <property type="entry name" value="ATP-DEPENDENT DNA HELICASE"/>
    <property type="match status" value="1"/>
</dbReference>
<dbReference type="Gene3D" id="3.40.50.300">
    <property type="entry name" value="P-loop containing nucleotide triphosphate hydrolases"/>
    <property type="match status" value="1"/>
</dbReference>
<dbReference type="InterPro" id="IPR051055">
    <property type="entry name" value="PIF1_helicase"/>
</dbReference>
<dbReference type="AlphaFoldDB" id="A0A8H6H7R7"/>
<dbReference type="InterPro" id="IPR027417">
    <property type="entry name" value="P-loop_NTPase"/>
</dbReference>
<dbReference type="OrthoDB" id="3259294at2759"/>
<feature type="compositionally biased region" description="Acidic residues" evidence="1">
    <location>
        <begin position="292"/>
        <end position="303"/>
    </location>
</feature>
<dbReference type="SUPFAM" id="SSF52540">
    <property type="entry name" value="P-loop containing nucleoside triphosphate hydrolases"/>
    <property type="match status" value="1"/>
</dbReference>
<keyword evidence="3" id="KW-1185">Reference proteome</keyword>
<sequence length="547" mass="62361">LHDSFSRNEAVLNQPDDDRPGNGARQMLTKLVNSLSSKMEIGAPMAALYLLRNPDHYTSHEFVPFYWKNYANYVEGQWKTLIDFAEPDDDADEHVKKEEDLDDGLPEEDYAAVEAEENQETVRMTRSNGKYFAKSNTDDYRHRPLQLTHISLYDFVQCAIKHPMRAGREPRRELRWFEFTDDHPQRETHAVALDPDRRRRFVPNFIGPSLPRRDSGDREDYCRTMLTLFCPWRSGIDLKSADLTWEEAFNQYNFTDRQRELMNNFNMRYECYDARDDYTTILKSAGLGTTDDTNDGEDEENDDIYVGSGENDEDDDSLSMGIGHVTSSIKRANAEMLDALRSAGWKAFEKAARSTKETLRLPRIALDAALKSGAWNNIIKVEKLRAWRRKMGAMARNSNKDDEAQSASALSSEVKNDAFVVSGSYLSKDYKPTLEKWSEAMVRIIGEFHLNEGQQKAFRIIANHSLCIDPHQLLMHLGGMGGTGKSTVIRALRCFFEARDETYRFILLGPTGTSAALIGGSTYHTYLGINTGNSKRDSAAKVEEVRE</sequence>
<feature type="non-terminal residue" evidence="2">
    <location>
        <position position="547"/>
    </location>
</feature>
<organism evidence="2 3">
    <name type="scientific">Ephemerocybe angulata</name>
    <dbReference type="NCBI Taxonomy" id="980116"/>
    <lineage>
        <taxon>Eukaryota</taxon>
        <taxon>Fungi</taxon>
        <taxon>Dikarya</taxon>
        <taxon>Basidiomycota</taxon>
        <taxon>Agaricomycotina</taxon>
        <taxon>Agaricomycetes</taxon>
        <taxon>Agaricomycetidae</taxon>
        <taxon>Agaricales</taxon>
        <taxon>Agaricineae</taxon>
        <taxon>Psathyrellaceae</taxon>
        <taxon>Ephemerocybe</taxon>
    </lineage>
</organism>
<evidence type="ECO:0000313" key="3">
    <source>
        <dbReference type="Proteomes" id="UP000521943"/>
    </source>
</evidence>
<feature type="region of interest" description="Disordered" evidence="1">
    <location>
        <begin position="1"/>
        <end position="23"/>
    </location>
</feature>
<comment type="caution">
    <text evidence="2">The sequence shown here is derived from an EMBL/GenBank/DDBJ whole genome shotgun (WGS) entry which is preliminary data.</text>
</comment>
<accession>A0A8H6H7R7</accession>
<evidence type="ECO:0000256" key="1">
    <source>
        <dbReference type="SAM" id="MobiDB-lite"/>
    </source>
</evidence>
<protein>
    <recommendedName>
        <fullName evidence="4">DNA helicase</fullName>
    </recommendedName>
</protein>
<reference evidence="2 3" key="1">
    <citation type="submission" date="2020-07" db="EMBL/GenBank/DDBJ databases">
        <title>Comparative genomics of pyrophilous fungi reveals a link between fire events and developmental genes.</title>
        <authorList>
            <consortium name="DOE Joint Genome Institute"/>
            <person name="Steindorff A.S."/>
            <person name="Carver A."/>
            <person name="Calhoun S."/>
            <person name="Stillman K."/>
            <person name="Liu H."/>
            <person name="Lipzen A."/>
            <person name="Pangilinan J."/>
            <person name="Labutti K."/>
            <person name="Bruns T.D."/>
            <person name="Grigoriev I.V."/>
        </authorList>
    </citation>
    <scope>NUCLEOTIDE SEQUENCE [LARGE SCALE GENOMIC DNA]</scope>
    <source>
        <strain evidence="2 3">CBS 144469</strain>
    </source>
</reference>
<proteinExistence type="predicted"/>
<feature type="region of interest" description="Disordered" evidence="1">
    <location>
        <begin position="285"/>
        <end position="318"/>
    </location>
</feature>